<gene>
    <name evidence="2" type="ORF">EEDITHA_LOCUS14697</name>
</gene>
<comment type="caution">
    <text evidence="2">The sequence shown here is derived from an EMBL/GenBank/DDBJ whole genome shotgun (WGS) entry which is preliminary data.</text>
</comment>
<organism evidence="2 3">
    <name type="scientific">Euphydryas editha</name>
    <name type="common">Edith's checkerspot</name>
    <dbReference type="NCBI Taxonomy" id="104508"/>
    <lineage>
        <taxon>Eukaryota</taxon>
        <taxon>Metazoa</taxon>
        <taxon>Ecdysozoa</taxon>
        <taxon>Arthropoda</taxon>
        <taxon>Hexapoda</taxon>
        <taxon>Insecta</taxon>
        <taxon>Pterygota</taxon>
        <taxon>Neoptera</taxon>
        <taxon>Endopterygota</taxon>
        <taxon>Lepidoptera</taxon>
        <taxon>Glossata</taxon>
        <taxon>Ditrysia</taxon>
        <taxon>Papilionoidea</taxon>
        <taxon>Nymphalidae</taxon>
        <taxon>Nymphalinae</taxon>
        <taxon>Euphydryas</taxon>
    </lineage>
</organism>
<dbReference type="EMBL" id="CAKOGL010000022">
    <property type="protein sequence ID" value="CAH2099759.1"/>
    <property type="molecule type" value="Genomic_DNA"/>
</dbReference>
<keyword evidence="3" id="KW-1185">Reference proteome</keyword>
<dbReference type="Proteomes" id="UP001153954">
    <property type="component" value="Unassembled WGS sequence"/>
</dbReference>
<accession>A0AAU9UQ84</accession>
<dbReference type="AlphaFoldDB" id="A0AAU9UQ84"/>
<dbReference type="InterPro" id="IPR000477">
    <property type="entry name" value="RT_dom"/>
</dbReference>
<reference evidence="2" key="1">
    <citation type="submission" date="2022-03" db="EMBL/GenBank/DDBJ databases">
        <authorList>
            <person name="Tunstrom K."/>
        </authorList>
    </citation>
    <scope>NUCLEOTIDE SEQUENCE</scope>
</reference>
<sequence>MTPIVRGRSKLGQYTKFTDKWMLGVLESFKDKSISKQSCLSDYFYEELSRTFRMEQFGFRSEHSTTLQLTRVLNLLASDLNWDRCTVGVFFDIKKAFDRLRHEVLVAKLLKTSLPRAIVPLLASFLANRQFFVAVENAKSGIRSIKAGVPQGS</sequence>
<feature type="domain" description="Reverse transcriptase" evidence="1">
    <location>
        <begin position="1"/>
        <end position="153"/>
    </location>
</feature>
<name>A0AAU9UQ84_EUPED</name>
<evidence type="ECO:0000313" key="2">
    <source>
        <dbReference type="EMBL" id="CAH2099759.1"/>
    </source>
</evidence>
<evidence type="ECO:0000259" key="1">
    <source>
        <dbReference type="PROSITE" id="PS50878"/>
    </source>
</evidence>
<dbReference type="Pfam" id="PF00078">
    <property type="entry name" value="RVT_1"/>
    <property type="match status" value="1"/>
</dbReference>
<proteinExistence type="predicted"/>
<evidence type="ECO:0000313" key="3">
    <source>
        <dbReference type="Proteomes" id="UP001153954"/>
    </source>
</evidence>
<protein>
    <recommendedName>
        <fullName evidence="1">Reverse transcriptase domain-containing protein</fullName>
    </recommendedName>
</protein>
<dbReference type="PROSITE" id="PS50878">
    <property type="entry name" value="RT_POL"/>
    <property type="match status" value="1"/>
</dbReference>